<evidence type="ECO:0000256" key="1">
    <source>
        <dbReference type="SAM" id="MobiDB-lite"/>
    </source>
</evidence>
<dbReference type="EMBL" id="MU826830">
    <property type="protein sequence ID" value="KAJ7373629.1"/>
    <property type="molecule type" value="Genomic_DNA"/>
</dbReference>
<protein>
    <submittedName>
        <fullName evidence="3">Uncharacterized protein</fullName>
    </submittedName>
</protein>
<keyword evidence="2" id="KW-1133">Transmembrane helix</keyword>
<comment type="caution">
    <text evidence="3">The sequence shown here is derived from an EMBL/GenBank/DDBJ whole genome shotgun (WGS) entry which is preliminary data.</text>
</comment>
<sequence length="404" mass="46742">MIVLLLEVFTRERDYDMACLVTSFVSARLIKRAKFLVRLIAFGLIIFFTHLYFLKIWPKTKEIPTINWEDIEKQETTIRSSASNLKTTPTIPPEKTSSSSSDPSPSISARSPEKTLANNLTFKSSSCAYRMQEIQDGILLFRNITIRSKLTNATALETRLEHPREDDEFFTLLRGFFTVYCDGNVSQAKERLHAAERYYASWIVALEVANTSRPLLLGTNQSFQAGQYLAIQRMEFVNVYWTVIDLLDIFITTQLLGIEPEKLNIILMDAHPASQLDSFWSVLFHRVIKANNDRIFTESNDVVFENLVWRYPRAKSPLLDKNLQSLKYIQPFRTFVLKRFGIPSGTRLRNCSQHNLNVLVSFRRDYKSHPRNLDGTIDRKIANEKDVVTKWRAIFQKQTLLLPS</sequence>
<keyword evidence="4" id="KW-1185">Reference proteome</keyword>
<feature type="region of interest" description="Disordered" evidence="1">
    <location>
        <begin position="82"/>
        <end position="112"/>
    </location>
</feature>
<evidence type="ECO:0000313" key="4">
    <source>
        <dbReference type="Proteomes" id="UP001163046"/>
    </source>
</evidence>
<keyword evidence="2" id="KW-0812">Transmembrane</keyword>
<proteinExistence type="predicted"/>
<name>A0A9W9Z5B0_9CNID</name>
<organism evidence="3 4">
    <name type="scientific">Desmophyllum pertusum</name>
    <dbReference type="NCBI Taxonomy" id="174260"/>
    <lineage>
        <taxon>Eukaryota</taxon>
        <taxon>Metazoa</taxon>
        <taxon>Cnidaria</taxon>
        <taxon>Anthozoa</taxon>
        <taxon>Hexacorallia</taxon>
        <taxon>Scleractinia</taxon>
        <taxon>Caryophylliina</taxon>
        <taxon>Caryophylliidae</taxon>
        <taxon>Desmophyllum</taxon>
    </lineage>
</organism>
<dbReference type="AlphaFoldDB" id="A0A9W9Z5B0"/>
<evidence type="ECO:0000313" key="3">
    <source>
        <dbReference type="EMBL" id="KAJ7373629.1"/>
    </source>
</evidence>
<evidence type="ECO:0000256" key="2">
    <source>
        <dbReference type="SAM" id="Phobius"/>
    </source>
</evidence>
<feature type="transmembrane region" description="Helical" evidence="2">
    <location>
        <begin position="35"/>
        <end position="54"/>
    </location>
</feature>
<accession>A0A9W9Z5B0</accession>
<gene>
    <name evidence="3" type="ORF">OS493_011237</name>
</gene>
<dbReference type="Proteomes" id="UP001163046">
    <property type="component" value="Unassembled WGS sequence"/>
</dbReference>
<feature type="compositionally biased region" description="Low complexity" evidence="1">
    <location>
        <begin position="87"/>
        <end position="110"/>
    </location>
</feature>
<reference evidence="3" key="1">
    <citation type="submission" date="2023-01" db="EMBL/GenBank/DDBJ databases">
        <title>Genome assembly of the deep-sea coral Lophelia pertusa.</title>
        <authorList>
            <person name="Herrera S."/>
            <person name="Cordes E."/>
        </authorList>
    </citation>
    <scope>NUCLEOTIDE SEQUENCE</scope>
    <source>
        <strain evidence="3">USNM1676648</strain>
        <tissue evidence="3">Polyp</tissue>
    </source>
</reference>
<dbReference type="OrthoDB" id="529273at2759"/>
<keyword evidence="2" id="KW-0472">Membrane</keyword>